<dbReference type="HOGENOM" id="CLU_3155718_0_0_9"/>
<dbReference type="KEGG" id="pms:KNP414_07220"/>
<evidence type="ECO:0000313" key="2">
    <source>
        <dbReference type="Proteomes" id="UP000006620"/>
    </source>
</evidence>
<name>F8FN60_PAEMK</name>
<protein>
    <submittedName>
        <fullName evidence="1">Uncharacterized protein</fullName>
    </submittedName>
</protein>
<evidence type="ECO:0000313" key="1">
    <source>
        <dbReference type="EMBL" id="AEI45730.1"/>
    </source>
</evidence>
<organism evidence="1 2">
    <name type="scientific">Paenibacillus mucilaginosus (strain KNP414)</name>
    <dbReference type="NCBI Taxonomy" id="1036673"/>
    <lineage>
        <taxon>Bacteria</taxon>
        <taxon>Bacillati</taxon>
        <taxon>Bacillota</taxon>
        <taxon>Bacilli</taxon>
        <taxon>Bacillales</taxon>
        <taxon>Paenibacillaceae</taxon>
        <taxon>Paenibacillus</taxon>
    </lineage>
</organism>
<proteinExistence type="predicted"/>
<dbReference type="EMBL" id="CP002869">
    <property type="protein sequence ID" value="AEI45730.1"/>
    <property type="molecule type" value="Genomic_DNA"/>
</dbReference>
<sequence length="48" mass="5111">MKGLRPSRWAAASAASTTYFLKHSKDIPKPVAALPAGEGSRLFILLQG</sequence>
<reference evidence="2" key="1">
    <citation type="submission" date="2011-06" db="EMBL/GenBank/DDBJ databases">
        <title>Complete genome sequence of Paenibacillus mucilaginosus KNP414.</title>
        <authorList>
            <person name="Wang J."/>
            <person name="Hu S."/>
            <person name="Hu X."/>
            <person name="Zhang B."/>
            <person name="Dong D."/>
            <person name="Zhang S."/>
            <person name="Zhao K."/>
            <person name="Wu D."/>
        </authorList>
    </citation>
    <scope>NUCLEOTIDE SEQUENCE [LARGE SCALE GENOMIC DNA]</scope>
    <source>
        <strain evidence="2">KNP414</strain>
    </source>
</reference>
<accession>F8FN60</accession>
<dbReference type="Proteomes" id="UP000006620">
    <property type="component" value="Chromosome"/>
</dbReference>
<gene>
    <name evidence="1" type="ordered locus">KNP414_07220</name>
</gene>
<dbReference type="AlphaFoldDB" id="F8FN60"/>
<reference evidence="1 2" key="2">
    <citation type="journal article" date="2013" name="Genome Announc.">
        <title>Genome Sequence of Growth-Improving Paenibacillus mucilaginosus Strain KNP414.</title>
        <authorList>
            <person name="Lu J.J."/>
            <person name="Wang J.F."/>
            <person name="Hu X.F."/>
        </authorList>
    </citation>
    <scope>NUCLEOTIDE SEQUENCE [LARGE SCALE GENOMIC DNA]</scope>
    <source>
        <strain evidence="1 2">KNP414</strain>
    </source>
</reference>